<dbReference type="AlphaFoldDB" id="A0A2J6X9R1"/>
<evidence type="ECO:0000313" key="1">
    <source>
        <dbReference type="EMBL" id="PMP84160.1"/>
    </source>
</evidence>
<reference evidence="1 2" key="1">
    <citation type="submission" date="2018-01" db="EMBL/GenBank/DDBJ databases">
        <title>Metagenomic assembled genomes from two thermal pools in the Uzon Caldera, Kamchatka, Russia.</title>
        <authorList>
            <person name="Wilkins L."/>
            <person name="Ettinger C."/>
        </authorList>
    </citation>
    <scope>NUCLEOTIDE SEQUENCE [LARGE SCALE GENOMIC DNA]</scope>
    <source>
        <strain evidence="1">ARK-10</strain>
    </source>
</reference>
<evidence type="ECO:0000313" key="2">
    <source>
        <dbReference type="Proteomes" id="UP000236910"/>
    </source>
</evidence>
<protein>
    <submittedName>
        <fullName evidence="1">Uncharacterized protein</fullName>
    </submittedName>
</protein>
<comment type="caution">
    <text evidence="1">The sequence shown here is derived from an EMBL/GenBank/DDBJ whole genome shotgun (WGS) entry which is preliminary data.</text>
</comment>
<sequence>MNPQYLTLSQFQNFIQLESDIYSDTEQKLEKRLKVKLNKLSDEKRDNFNDDVRELAKERLTILWEEEKEHLNEDQLYELHKIWGI</sequence>
<dbReference type="Proteomes" id="UP000236910">
    <property type="component" value="Unassembled WGS sequence"/>
</dbReference>
<dbReference type="EMBL" id="PNIX01000033">
    <property type="protein sequence ID" value="PMP84160.1"/>
    <property type="molecule type" value="Genomic_DNA"/>
</dbReference>
<gene>
    <name evidence="1" type="ORF">C0175_00535</name>
</gene>
<proteinExistence type="predicted"/>
<name>A0A2J6X9R1_9BACT</name>
<accession>A0A2J6X9R1</accession>
<organism evidence="1 2">
    <name type="scientific">Caldisericum exile</name>
    <dbReference type="NCBI Taxonomy" id="693075"/>
    <lineage>
        <taxon>Bacteria</taxon>
        <taxon>Pseudomonadati</taxon>
        <taxon>Caldisericota/Cryosericota group</taxon>
        <taxon>Caldisericota</taxon>
        <taxon>Caldisericia</taxon>
        <taxon>Caldisericales</taxon>
        <taxon>Caldisericaceae</taxon>
        <taxon>Caldisericum</taxon>
    </lineage>
</organism>